<dbReference type="Proteomes" id="UP001055879">
    <property type="component" value="Linkage Group LG03"/>
</dbReference>
<keyword evidence="2" id="KW-1185">Reference proteome</keyword>
<reference evidence="1 2" key="2">
    <citation type="journal article" date="2022" name="Mol. Ecol. Resour.">
        <title>The genomes of chicory, endive, great burdock and yacon provide insights into Asteraceae paleo-polyploidization history and plant inulin production.</title>
        <authorList>
            <person name="Fan W."/>
            <person name="Wang S."/>
            <person name="Wang H."/>
            <person name="Wang A."/>
            <person name="Jiang F."/>
            <person name="Liu H."/>
            <person name="Zhao H."/>
            <person name="Xu D."/>
            <person name="Zhang Y."/>
        </authorList>
    </citation>
    <scope>NUCLEOTIDE SEQUENCE [LARGE SCALE GENOMIC DNA]</scope>
    <source>
        <strain evidence="2">cv. Niubang</strain>
    </source>
</reference>
<reference evidence="2" key="1">
    <citation type="journal article" date="2022" name="Mol. Ecol. Resour.">
        <title>The genomes of chicory, endive, great burdock and yacon provide insights into Asteraceae palaeo-polyploidization history and plant inulin production.</title>
        <authorList>
            <person name="Fan W."/>
            <person name="Wang S."/>
            <person name="Wang H."/>
            <person name="Wang A."/>
            <person name="Jiang F."/>
            <person name="Liu H."/>
            <person name="Zhao H."/>
            <person name="Xu D."/>
            <person name="Zhang Y."/>
        </authorList>
    </citation>
    <scope>NUCLEOTIDE SEQUENCE [LARGE SCALE GENOMIC DNA]</scope>
    <source>
        <strain evidence="2">cv. Niubang</strain>
    </source>
</reference>
<accession>A0ACB9DK60</accession>
<organism evidence="1 2">
    <name type="scientific">Arctium lappa</name>
    <name type="common">Greater burdock</name>
    <name type="synonym">Lappa major</name>
    <dbReference type="NCBI Taxonomy" id="4217"/>
    <lineage>
        <taxon>Eukaryota</taxon>
        <taxon>Viridiplantae</taxon>
        <taxon>Streptophyta</taxon>
        <taxon>Embryophyta</taxon>
        <taxon>Tracheophyta</taxon>
        <taxon>Spermatophyta</taxon>
        <taxon>Magnoliopsida</taxon>
        <taxon>eudicotyledons</taxon>
        <taxon>Gunneridae</taxon>
        <taxon>Pentapetalae</taxon>
        <taxon>asterids</taxon>
        <taxon>campanulids</taxon>
        <taxon>Asterales</taxon>
        <taxon>Asteraceae</taxon>
        <taxon>Carduoideae</taxon>
        <taxon>Cardueae</taxon>
        <taxon>Arctiinae</taxon>
        <taxon>Arctium</taxon>
    </lineage>
</organism>
<evidence type="ECO:0000313" key="1">
    <source>
        <dbReference type="EMBL" id="KAI3746841.1"/>
    </source>
</evidence>
<name>A0ACB9DK60_ARCLA</name>
<gene>
    <name evidence="1" type="ORF">L6452_09283</name>
</gene>
<evidence type="ECO:0000313" key="2">
    <source>
        <dbReference type="Proteomes" id="UP001055879"/>
    </source>
</evidence>
<sequence length="134" mass="15661">MFIIQQPENFSFHGTITYHVAVFNGFSGNSSLPLIIWCTTVGDAYGGDMGGRALQESDDYSWNVKVTFWKSISSDTAFSCTMKWDQKRKKFEAFRVHRDRSRCGVLRKCLWLVKEDGFYFSNDEHNWVKEFSWT</sequence>
<proteinExistence type="predicted"/>
<comment type="caution">
    <text evidence="1">The sequence shown here is derived from an EMBL/GenBank/DDBJ whole genome shotgun (WGS) entry which is preliminary data.</text>
</comment>
<dbReference type="EMBL" id="CM042049">
    <property type="protein sequence ID" value="KAI3746841.1"/>
    <property type="molecule type" value="Genomic_DNA"/>
</dbReference>
<protein>
    <submittedName>
        <fullName evidence="1">Uncharacterized protein</fullName>
    </submittedName>
</protein>